<evidence type="ECO:0000256" key="2">
    <source>
        <dbReference type="ARBA" id="ARBA00022837"/>
    </source>
</evidence>
<dbReference type="Gene3D" id="3.30.1120.10">
    <property type="match status" value="1"/>
</dbReference>
<keyword evidence="2" id="KW-0106">Calcium</keyword>
<keyword evidence="7" id="KW-1185">Reference proteome</keyword>
<evidence type="ECO:0000256" key="3">
    <source>
        <dbReference type="ARBA" id="ARBA00023180"/>
    </source>
</evidence>
<accession>A0ABR1FWN7</accession>
<evidence type="ECO:0000259" key="5">
    <source>
        <dbReference type="Pfam" id="PF00884"/>
    </source>
</evidence>
<dbReference type="Pfam" id="PF00884">
    <property type="entry name" value="Sulfatase"/>
    <property type="match status" value="1"/>
</dbReference>
<organism evidence="6 7">
    <name type="scientific">Aureococcus anophagefferens</name>
    <name type="common">Harmful bloom alga</name>
    <dbReference type="NCBI Taxonomy" id="44056"/>
    <lineage>
        <taxon>Eukaryota</taxon>
        <taxon>Sar</taxon>
        <taxon>Stramenopiles</taxon>
        <taxon>Ochrophyta</taxon>
        <taxon>Pelagophyceae</taxon>
        <taxon>Pelagomonadales</taxon>
        <taxon>Pelagomonadaceae</taxon>
        <taxon>Aureococcus</taxon>
    </lineage>
</organism>
<keyword evidence="1" id="KW-0479">Metal-binding</keyword>
<name>A0ABR1FWN7_AURAN</name>
<evidence type="ECO:0000313" key="7">
    <source>
        <dbReference type="Proteomes" id="UP001363151"/>
    </source>
</evidence>
<proteinExistence type="predicted"/>
<keyword evidence="3" id="KW-0325">Glycoprotein</keyword>
<evidence type="ECO:0000256" key="1">
    <source>
        <dbReference type="ARBA" id="ARBA00022723"/>
    </source>
</evidence>
<dbReference type="CDD" id="cd16029">
    <property type="entry name" value="4-S"/>
    <property type="match status" value="1"/>
</dbReference>
<dbReference type="PANTHER" id="PTHR10342">
    <property type="entry name" value="ARYLSULFATASE"/>
    <property type="match status" value="1"/>
</dbReference>
<dbReference type="InterPro" id="IPR000917">
    <property type="entry name" value="Sulfatase_N"/>
</dbReference>
<evidence type="ECO:0000313" key="6">
    <source>
        <dbReference type="EMBL" id="KAK7240432.1"/>
    </source>
</evidence>
<feature type="region of interest" description="Disordered" evidence="4">
    <location>
        <begin position="655"/>
        <end position="679"/>
    </location>
</feature>
<dbReference type="SUPFAM" id="SSF53649">
    <property type="entry name" value="Alkaline phosphatase-like"/>
    <property type="match status" value="1"/>
</dbReference>
<comment type="caution">
    <text evidence="6">The sequence shown here is derived from an EMBL/GenBank/DDBJ whole genome shotgun (WGS) entry which is preliminary data.</text>
</comment>
<dbReference type="PANTHER" id="PTHR10342:SF274">
    <property type="entry name" value="ARYLSULFATASE B"/>
    <property type="match status" value="1"/>
</dbReference>
<dbReference type="Proteomes" id="UP001363151">
    <property type="component" value="Unassembled WGS sequence"/>
</dbReference>
<gene>
    <name evidence="6" type="ORF">SO694_00112028</name>
</gene>
<dbReference type="EMBL" id="JBBJCI010000213">
    <property type="protein sequence ID" value="KAK7240432.1"/>
    <property type="molecule type" value="Genomic_DNA"/>
</dbReference>
<sequence>MADAGMLGRGRAAAAPSWRRRVAAVAALSCAAALAFAARLRASAGPAAAPALVAGGAPAVDSDASPPALATVSVDDRGVAYSEAALESVLAAYGLGGSSPSSPGGRRARRAGAPAAAAAATLTAPHVVLFLIDDQGFNDIGAESTDLSWATPRLEALADGGVRLTRYYSMHLCTPARAALLTGRYPASTGMQHSMLSGNEPWGLPLNETIWPEYANERLAYEAVMVGKWHLGHYNARYLPTSRGFSTFFGYYSGFEDHFNHVSEVSFCGMDGAGCWFDLKNGTTPVTNRTGDYGLYILRDVASQKIRSRDPSKPLLLYFASPTVHMPMQTPPLAEDGWWTDKLKAIANIERRAFAAATVATDNVAGDVVDALRETNHWDDTVFVCASDNGAQPQVSGAGSNWPLRGMKGYYFEGGVRTHAFVHSRLLGVTDASARRRYGGLFHVTDWLPTLLYGSTGTVPPGAMFDGIDHWAKLEDCARRGFCDASPRSELLVNADDYSCLPNSTATECLKGETEYSTGAYINGSLKLLINAQWMPQWPVPSGQDAETVFSDWSAGDEHDMLFNVVEDRTESVNLISELPEVYRAMKARFNTLNALAATPAYCGSSDNDNAVAVLDATHFLGPWTDDDNVNCADVDASIDVTGPAMDDDAFSATLDDVSAGDPDDAGGDAGGGDESGGAAALDELADEAKEVNATRLAQLARTRNITKLAKSKANAFPTAVYCRYGLLPASSCGGGDKKARVADVAAGSR</sequence>
<feature type="domain" description="Sulfatase N-terminal" evidence="5">
    <location>
        <begin position="125"/>
        <end position="452"/>
    </location>
</feature>
<dbReference type="InterPro" id="IPR017850">
    <property type="entry name" value="Alkaline_phosphatase_core_sf"/>
</dbReference>
<reference evidence="6 7" key="1">
    <citation type="submission" date="2024-03" db="EMBL/GenBank/DDBJ databases">
        <title>Aureococcus anophagefferens CCMP1851 and Kratosvirus quantuckense: Draft genome of a second virus-susceptible host strain in the model system.</title>
        <authorList>
            <person name="Chase E."/>
            <person name="Truchon A.R."/>
            <person name="Schepens W."/>
            <person name="Wilhelm S.W."/>
        </authorList>
    </citation>
    <scope>NUCLEOTIDE SEQUENCE [LARGE SCALE GENOMIC DNA]</scope>
    <source>
        <strain evidence="6 7">CCMP1851</strain>
    </source>
</reference>
<protein>
    <submittedName>
        <fullName evidence="6">Sulfatase</fullName>
    </submittedName>
</protein>
<evidence type="ECO:0000256" key="4">
    <source>
        <dbReference type="SAM" id="MobiDB-lite"/>
    </source>
</evidence>
<dbReference type="Gene3D" id="3.40.720.10">
    <property type="entry name" value="Alkaline Phosphatase, subunit A"/>
    <property type="match status" value="1"/>
</dbReference>
<dbReference type="InterPro" id="IPR047115">
    <property type="entry name" value="ARSB"/>
</dbReference>